<gene>
    <name evidence="16" type="primary">LOC108667857</name>
</gene>
<evidence type="ECO:0000256" key="10">
    <source>
        <dbReference type="ARBA" id="ARBA00023242"/>
    </source>
</evidence>
<dbReference type="GO" id="GO:0003713">
    <property type="term" value="F:transcription coactivator activity"/>
    <property type="evidence" value="ECO:0007669"/>
    <property type="project" value="TreeGrafter"/>
</dbReference>
<keyword evidence="8" id="KW-0805">Transcription regulation</keyword>
<feature type="zinc finger region" description="TAZ-type" evidence="12">
    <location>
        <begin position="38"/>
        <end position="128"/>
    </location>
</feature>
<comment type="catalytic activity">
    <reaction evidence="11">
        <text>L-lysyl-[protein] + acetyl-CoA = N(6)-acetyl-L-lysyl-[protein] + CoA + H(+)</text>
        <dbReference type="Rhea" id="RHEA:45948"/>
        <dbReference type="Rhea" id="RHEA-COMP:9752"/>
        <dbReference type="Rhea" id="RHEA-COMP:10731"/>
        <dbReference type="ChEBI" id="CHEBI:15378"/>
        <dbReference type="ChEBI" id="CHEBI:29969"/>
        <dbReference type="ChEBI" id="CHEBI:57287"/>
        <dbReference type="ChEBI" id="CHEBI:57288"/>
        <dbReference type="ChEBI" id="CHEBI:61930"/>
        <dbReference type="EC" id="2.3.1.48"/>
    </reaction>
</comment>
<dbReference type="GO" id="GO:0008270">
    <property type="term" value="F:zinc ion binding"/>
    <property type="evidence" value="ECO:0007669"/>
    <property type="project" value="UniProtKB-KW"/>
</dbReference>
<evidence type="ECO:0000256" key="9">
    <source>
        <dbReference type="ARBA" id="ARBA00023163"/>
    </source>
</evidence>
<evidence type="ECO:0000256" key="5">
    <source>
        <dbReference type="ARBA" id="ARBA00022771"/>
    </source>
</evidence>
<dbReference type="GO" id="GO:0004402">
    <property type="term" value="F:histone acetyltransferase activity"/>
    <property type="evidence" value="ECO:0007669"/>
    <property type="project" value="InterPro"/>
</dbReference>
<evidence type="ECO:0000256" key="12">
    <source>
        <dbReference type="PROSITE-ProRule" id="PRU00203"/>
    </source>
</evidence>
<dbReference type="GO" id="GO:0045944">
    <property type="term" value="P:positive regulation of transcription by RNA polymerase II"/>
    <property type="evidence" value="ECO:0007669"/>
    <property type="project" value="TreeGrafter"/>
</dbReference>
<dbReference type="GO" id="GO:0031490">
    <property type="term" value="F:chromatin DNA binding"/>
    <property type="evidence" value="ECO:0007669"/>
    <property type="project" value="TreeGrafter"/>
</dbReference>
<comment type="subcellular location">
    <subcellularLocation>
        <location evidence="1">Nucleus</location>
    </subcellularLocation>
</comment>
<dbReference type="SUPFAM" id="SSF57933">
    <property type="entry name" value="TAZ domain"/>
    <property type="match status" value="1"/>
</dbReference>
<proteinExistence type="predicted"/>
<dbReference type="GO" id="GO:0000123">
    <property type="term" value="C:histone acetyltransferase complex"/>
    <property type="evidence" value="ECO:0007669"/>
    <property type="project" value="TreeGrafter"/>
</dbReference>
<dbReference type="EC" id="2.3.1.48" evidence="2"/>
<dbReference type="GO" id="GO:0005634">
    <property type="term" value="C:nucleus"/>
    <property type="evidence" value="ECO:0007669"/>
    <property type="project" value="UniProtKB-SubCell"/>
</dbReference>
<feature type="region of interest" description="Disordered" evidence="13">
    <location>
        <begin position="161"/>
        <end position="187"/>
    </location>
</feature>
<dbReference type="InterPro" id="IPR013178">
    <property type="entry name" value="Histone_AcTrfase_Rtt109/CBP"/>
</dbReference>
<dbReference type="PANTHER" id="PTHR13808:SF1">
    <property type="entry name" value="HISTONE ACETYLTRANSFERASE"/>
    <property type="match status" value="1"/>
</dbReference>
<evidence type="ECO:0000256" key="13">
    <source>
        <dbReference type="SAM" id="MobiDB-lite"/>
    </source>
</evidence>
<dbReference type="RefSeq" id="XP_018010440.1">
    <property type="nucleotide sequence ID" value="XM_018154951.2"/>
</dbReference>
<evidence type="ECO:0000313" key="16">
    <source>
        <dbReference type="RefSeq" id="XP_018010440.1"/>
    </source>
</evidence>
<evidence type="ECO:0000256" key="6">
    <source>
        <dbReference type="ARBA" id="ARBA00022833"/>
    </source>
</evidence>
<dbReference type="GO" id="GO:0005667">
    <property type="term" value="C:transcription regulator complex"/>
    <property type="evidence" value="ECO:0007669"/>
    <property type="project" value="TreeGrafter"/>
</dbReference>
<reference evidence="16" key="1">
    <citation type="submission" date="2025-08" db="UniProtKB">
        <authorList>
            <consortium name="RefSeq"/>
        </authorList>
    </citation>
    <scope>IDENTIFICATION</scope>
    <source>
        <tissue evidence="16">Whole organism</tissue>
    </source>
</reference>
<evidence type="ECO:0000256" key="3">
    <source>
        <dbReference type="ARBA" id="ARBA00022679"/>
    </source>
</evidence>
<feature type="compositionally biased region" description="Low complexity" evidence="13">
    <location>
        <begin position="167"/>
        <end position="176"/>
    </location>
</feature>
<organism evidence="15 16">
    <name type="scientific">Hyalella azteca</name>
    <name type="common">Amphipod</name>
    <dbReference type="NCBI Taxonomy" id="294128"/>
    <lineage>
        <taxon>Eukaryota</taxon>
        <taxon>Metazoa</taxon>
        <taxon>Ecdysozoa</taxon>
        <taxon>Arthropoda</taxon>
        <taxon>Crustacea</taxon>
        <taxon>Multicrustacea</taxon>
        <taxon>Malacostraca</taxon>
        <taxon>Eumalacostraca</taxon>
        <taxon>Peracarida</taxon>
        <taxon>Amphipoda</taxon>
        <taxon>Senticaudata</taxon>
        <taxon>Talitrida</taxon>
        <taxon>Talitroidea</taxon>
        <taxon>Hyalellidae</taxon>
        <taxon>Hyalella</taxon>
    </lineage>
</organism>
<keyword evidence="10" id="KW-0539">Nucleus</keyword>
<accession>A0A8B7NA29</accession>
<dbReference type="InterPro" id="IPR035898">
    <property type="entry name" value="TAZ_dom_sf"/>
</dbReference>
<dbReference type="Pfam" id="PF02135">
    <property type="entry name" value="zf-TAZ"/>
    <property type="match status" value="1"/>
</dbReference>
<dbReference type="PANTHER" id="PTHR13808">
    <property type="entry name" value="CBP/P300-RELATED"/>
    <property type="match status" value="1"/>
</dbReference>
<dbReference type="Proteomes" id="UP000694843">
    <property type="component" value="Unplaced"/>
</dbReference>
<dbReference type="SMART" id="SM00551">
    <property type="entry name" value="ZnF_TAZ"/>
    <property type="match status" value="1"/>
</dbReference>
<protein>
    <recommendedName>
        <fullName evidence="2">histone acetyltransferase</fullName>
        <ecNumber evidence="2">2.3.1.48</ecNumber>
    </recommendedName>
</protein>
<dbReference type="Gene3D" id="1.20.1020.10">
    <property type="entry name" value="TAZ domain"/>
    <property type="match status" value="1"/>
</dbReference>
<dbReference type="KEGG" id="hazt:108667857"/>
<name>A0A8B7NA29_HYAAZ</name>
<keyword evidence="3" id="KW-0808">Transferase</keyword>
<evidence type="ECO:0000256" key="1">
    <source>
        <dbReference type="ARBA" id="ARBA00004123"/>
    </source>
</evidence>
<sequence length="285" mass="30993">MSSFWQQPQPSPEDLVSQMIILEQLKQQFPGNSSSALTPEASKVQQQQRLLRLMKHAHTCRLPVQSSGNSSQFHCVVPACPTMKNISCHLVMCTAGKNCLHPLCPPSISVTKHWRGCYDTDCTICVELETDAAMGGSIASRSSVKRNIDCVSINSQERVPLPTHTGQPLLQQQQQQRSEVSVHHMQGESLTQESWLGMTACHSQGTEWHAGKPQATAGNMFNVASSRGDAGPFSSQCAIPSSHPITSEQEHLCVTTTSSVMVTGTSSETELFDAVNTNSLSQSFP</sequence>
<dbReference type="AlphaFoldDB" id="A0A8B7NA29"/>
<evidence type="ECO:0000256" key="8">
    <source>
        <dbReference type="ARBA" id="ARBA00023015"/>
    </source>
</evidence>
<evidence type="ECO:0000256" key="11">
    <source>
        <dbReference type="ARBA" id="ARBA00048017"/>
    </source>
</evidence>
<evidence type="ECO:0000313" key="15">
    <source>
        <dbReference type="Proteomes" id="UP000694843"/>
    </source>
</evidence>
<keyword evidence="4 12" id="KW-0479">Metal-binding</keyword>
<feature type="domain" description="TAZ-type" evidence="14">
    <location>
        <begin position="38"/>
        <end position="128"/>
    </location>
</feature>
<keyword evidence="15" id="KW-1185">Reference proteome</keyword>
<evidence type="ECO:0000259" key="14">
    <source>
        <dbReference type="PROSITE" id="PS50134"/>
    </source>
</evidence>
<keyword evidence="7" id="KW-0156">Chromatin regulator</keyword>
<dbReference type="GeneID" id="108667857"/>
<dbReference type="PROSITE" id="PS50134">
    <property type="entry name" value="ZF_TAZ"/>
    <property type="match status" value="1"/>
</dbReference>
<evidence type="ECO:0000256" key="7">
    <source>
        <dbReference type="ARBA" id="ARBA00022853"/>
    </source>
</evidence>
<keyword evidence="6 12" id="KW-0862">Zinc</keyword>
<evidence type="ECO:0000256" key="2">
    <source>
        <dbReference type="ARBA" id="ARBA00013184"/>
    </source>
</evidence>
<evidence type="ECO:0000256" key="4">
    <source>
        <dbReference type="ARBA" id="ARBA00022723"/>
    </source>
</evidence>
<dbReference type="InterPro" id="IPR000197">
    <property type="entry name" value="Znf_TAZ"/>
</dbReference>
<keyword evidence="5 12" id="KW-0863">Zinc-finger</keyword>
<keyword evidence="9" id="KW-0804">Transcription</keyword>